<comment type="similarity">
    <text evidence="1">Belongs to the ABI family.</text>
</comment>
<reference evidence="4" key="1">
    <citation type="submission" date="2020-06" db="EMBL/GenBank/DDBJ databases">
        <authorList>
            <person name="Li T."/>
            <person name="Hu X."/>
            <person name="Zhang T."/>
            <person name="Song X."/>
            <person name="Zhang H."/>
            <person name="Dai N."/>
            <person name="Sheng W."/>
            <person name="Hou X."/>
            <person name="Wei L."/>
        </authorList>
    </citation>
    <scope>NUCLEOTIDE SEQUENCE</scope>
    <source>
        <strain evidence="4">G02</strain>
        <tissue evidence="4">Leaf</tissue>
    </source>
</reference>
<dbReference type="PANTHER" id="PTHR10460:SF11">
    <property type="entry name" value="PROTEIN ABIL5-RELATED"/>
    <property type="match status" value="1"/>
</dbReference>
<gene>
    <name evidence="4" type="ORF">Sradi_5442800</name>
</gene>
<feature type="region of interest" description="Disordered" evidence="3">
    <location>
        <begin position="197"/>
        <end position="224"/>
    </location>
</feature>
<evidence type="ECO:0000313" key="4">
    <source>
        <dbReference type="EMBL" id="KAL0315646.1"/>
    </source>
</evidence>
<dbReference type="PANTHER" id="PTHR10460">
    <property type="entry name" value="ABL INTERACTOR FAMILY MEMBER"/>
    <property type="match status" value="1"/>
</dbReference>
<dbReference type="AlphaFoldDB" id="A0AAW2L8W3"/>
<feature type="compositionally biased region" description="Basic and acidic residues" evidence="3">
    <location>
        <begin position="210"/>
        <end position="224"/>
    </location>
</feature>
<evidence type="ECO:0008006" key="5">
    <source>
        <dbReference type="Google" id="ProtNLM"/>
    </source>
</evidence>
<organism evidence="4">
    <name type="scientific">Sesamum radiatum</name>
    <name type="common">Black benniseed</name>
    <dbReference type="NCBI Taxonomy" id="300843"/>
    <lineage>
        <taxon>Eukaryota</taxon>
        <taxon>Viridiplantae</taxon>
        <taxon>Streptophyta</taxon>
        <taxon>Embryophyta</taxon>
        <taxon>Tracheophyta</taxon>
        <taxon>Spermatophyta</taxon>
        <taxon>Magnoliopsida</taxon>
        <taxon>eudicotyledons</taxon>
        <taxon>Gunneridae</taxon>
        <taxon>Pentapetalae</taxon>
        <taxon>asterids</taxon>
        <taxon>lamiids</taxon>
        <taxon>Lamiales</taxon>
        <taxon>Pedaliaceae</taxon>
        <taxon>Sesamum</taxon>
    </lineage>
</organism>
<proteinExistence type="inferred from homology"/>
<sequence>MEKMRRREIEEDSNIALVDQNAQVLEKSVQELRKLRSQVYDAADYCETSFLNTPNKTIVVETTKDYISRAVAAVVDHLGGISANLEYSLRNTHSIPQTEHHIDMLRLRIGSWQQHSHKLALERFYMTADFSRHHCRYILPPSKDSEMKNVESRCTNREVEADDEKRNEFETEEPLFLHTYNCKPSLQVDNSKMDMVKNNELLPPGSPKAETQHDDDKSESDAEQRHHITTYSAWACQTYSYLIRRMSILLPHHVVERGPRGKGRWGWKPQAFLHLCSAKAKTPRRRGMGTV</sequence>
<evidence type="ECO:0000256" key="3">
    <source>
        <dbReference type="SAM" id="MobiDB-lite"/>
    </source>
</evidence>
<accession>A0AAW2L8W3</accession>
<dbReference type="InterPro" id="IPR028457">
    <property type="entry name" value="ABI"/>
</dbReference>
<comment type="function">
    <text evidence="2">Involved in regulation of actin and microtubule organization. Part of a WAVE complex that activates the Arp2/3 complex.</text>
</comment>
<comment type="caution">
    <text evidence="4">The sequence shown here is derived from an EMBL/GenBank/DDBJ whole genome shotgun (WGS) entry which is preliminary data.</text>
</comment>
<name>A0AAW2L8W3_SESRA</name>
<protein>
    <recommendedName>
        <fullName evidence="5">Protein ABIL5</fullName>
    </recommendedName>
</protein>
<reference evidence="4" key="2">
    <citation type="journal article" date="2024" name="Plant">
        <title>Genomic evolution and insights into agronomic trait innovations of Sesamum species.</title>
        <authorList>
            <person name="Miao H."/>
            <person name="Wang L."/>
            <person name="Qu L."/>
            <person name="Liu H."/>
            <person name="Sun Y."/>
            <person name="Le M."/>
            <person name="Wang Q."/>
            <person name="Wei S."/>
            <person name="Zheng Y."/>
            <person name="Lin W."/>
            <person name="Duan Y."/>
            <person name="Cao H."/>
            <person name="Xiong S."/>
            <person name="Wang X."/>
            <person name="Wei L."/>
            <person name="Li C."/>
            <person name="Ma Q."/>
            <person name="Ju M."/>
            <person name="Zhao R."/>
            <person name="Li G."/>
            <person name="Mu C."/>
            <person name="Tian Q."/>
            <person name="Mei H."/>
            <person name="Zhang T."/>
            <person name="Gao T."/>
            <person name="Zhang H."/>
        </authorList>
    </citation>
    <scope>NUCLEOTIDE SEQUENCE</scope>
    <source>
        <strain evidence="4">G02</strain>
    </source>
</reference>
<evidence type="ECO:0000256" key="1">
    <source>
        <dbReference type="ARBA" id="ARBA00010020"/>
    </source>
</evidence>
<dbReference type="Gene3D" id="6.10.140.1620">
    <property type="match status" value="1"/>
</dbReference>
<dbReference type="EMBL" id="JACGWJ010000025">
    <property type="protein sequence ID" value="KAL0315646.1"/>
    <property type="molecule type" value="Genomic_DNA"/>
</dbReference>
<evidence type="ECO:0000256" key="2">
    <source>
        <dbReference type="ARBA" id="ARBA00025223"/>
    </source>
</evidence>